<organism evidence="2 3">
    <name type="scientific">Frankia umida</name>
    <dbReference type="NCBI Taxonomy" id="573489"/>
    <lineage>
        <taxon>Bacteria</taxon>
        <taxon>Bacillati</taxon>
        <taxon>Actinomycetota</taxon>
        <taxon>Actinomycetes</taxon>
        <taxon>Frankiales</taxon>
        <taxon>Frankiaceae</taxon>
        <taxon>Frankia</taxon>
    </lineage>
</organism>
<dbReference type="InterPro" id="IPR001753">
    <property type="entry name" value="Enoyl-CoA_hydra/iso"/>
</dbReference>
<reference evidence="2 3" key="1">
    <citation type="submission" date="2022-04" db="EMBL/GenBank/DDBJ databases">
        <title>Genome diversity in the genus Frankia.</title>
        <authorList>
            <person name="Carlos-Shanley C."/>
            <person name="Hahn D."/>
        </authorList>
    </citation>
    <scope>NUCLEOTIDE SEQUENCE [LARGE SCALE GENOMIC DNA]</scope>
    <source>
        <strain evidence="2 3">Ag45/Mut15</strain>
    </source>
</reference>
<comment type="caution">
    <text evidence="2">The sequence shown here is derived from an EMBL/GenBank/DDBJ whole genome shotgun (WGS) entry which is preliminary data.</text>
</comment>
<dbReference type="EMBL" id="JALKFT010000041">
    <property type="protein sequence ID" value="MCK9878701.1"/>
    <property type="molecule type" value="Genomic_DNA"/>
</dbReference>
<sequence length="140" mass="14920">MVREEYETLTVRLRAGVAFVAIDHPPLDLLDGPLIAAGGDGTQHLPRLVGRSRALEIILGSDLVDAETAQRYGLVNRTLPADELDGFVERLAPRIASSPWLAVAAAKQAVEAAALPSTPGPASRARTRSLQAPSRPKRVL</sequence>
<protein>
    <submittedName>
        <fullName evidence="2">Enoyl-CoA hydratase/isomerase family protein</fullName>
    </submittedName>
</protein>
<proteinExistence type="predicted"/>
<evidence type="ECO:0000313" key="2">
    <source>
        <dbReference type="EMBL" id="MCK9878701.1"/>
    </source>
</evidence>
<dbReference type="RefSeq" id="WP_248826786.1">
    <property type="nucleotide sequence ID" value="NZ_JALKFT010000041.1"/>
</dbReference>
<dbReference type="InterPro" id="IPR029045">
    <property type="entry name" value="ClpP/crotonase-like_dom_sf"/>
</dbReference>
<dbReference type="Pfam" id="PF00378">
    <property type="entry name" value="ECH_1"/>
    <property type="match status" value="1"/>
</dbReference>
<dbReference type="Proteomes" id="UP001201873">
    <property type="component" value="Unassembled WGS sequence"/>
</dbReference>
<dbReference type="SUPFAM" id="SSF52096">
    <property type="entry name" value="ClpP/crotonase"/>
    <property type="match status" value="1"/>
</dbReference>
<dbReference type="PANTHER" id="PTHR43459:SF1">
    <property type="entry name" value="EG:BACN32G11.4 PROTEIN"/>
    <property type="match status" value="1"/>
</dbReference>
<dbReference type="PANTHER" id="PTHR43459">
    <property type="entry name" value="ENOYL-COA HYDRATASE"/>
    <property type="match status" value="1"/>
</dbReference>
<dbReference type="Gene3D" id="3.90.226.10">
    <property type="entry name" value="2-enoyl-CoA Hydratase, Chain A, domain 1"/>
    <property type="match status" value="1"/>
</dbReference>
<feature type="region of interest" description="Disordered" evidence="1">
    <location>
        <begin position="113"/>
        <end position="140"/>
    </location>
</feature>
<accession>A0ABT0K4I1</accession>
<evidence type="ECO:0000256" key="1">
    <source>
        <dbReference type="SAM" id="MobiDB-lite"/>
    </source>
</evidence>
<keyword evidence="3" id="KW-1185">Reference proteome</keyword>
<name>A0ABT0K4I1_9ACTN</name>
<dbReference type="CDD" id="cd06558">
    <property type="entry name" value="crotonase-like"/>
    <property type="match status" value="1"/>
</dbReference>
<gene>
    <name evidence="2" type="ORF">MXD59_23545</name>
</gene>
<evidence type="ECO:0000313" key="3">
    <source>
        <dbReference type="Proteomes" id="UP001201873"/>
    </source>
</evidence>